<sequence>MVPLRIERCKVGGRILCRVRAGEANGYVFYTRNKRFKRRSEGVSITEASSNGGEEFEMKEDEVAKIDGRPGFTRLGGMERAKLVASALQKLLNAGAKKLPDSSSDTLKKKLQGNNSVADVGFDVRWRLLKGITVQRKIEHCCDKPWI</sequence>
<gene>
    <name evidence="1" type="ORF">Salat_1011500</name>
</gene>
<evidence type="ECO:0000313" key="1">
    <source>
        <dbReference type="EMBL" id="KAK4432494.1"/>
    </source>
</evidence>
<reference evidence="1" key="2">
    <citation type="journal article" date="2024" name="Plant">
        <title>Genomic evolution and insights into agronomic trait innovations of Sesamum species.</title>
        <authorList>
            <person name="Miao H."/>
            <person name="Wang L."/>
            <person name="Qu L."/>
            <person name="Liu H."/>
            <person name="Sun Y."/>
            <person name="Le M."/>
            <person name="Wang Q."/>
            <person name="Wei S."/>
            <person name="Zheng Y."/>
            <person name="Lin W."/>
            <person name="Duan Y."/>
            <person name="Cao H."/>
            <person name="Xiong S."/>
            <person name="Wang X."/>
            <person name="Wei L."/>
            <person name="Li C."/>
            <person name="Ma Q."/>
            <person name="Ju M."/>
            <person name="Zhao R."/>
            <person name="Li G."/>
            <person name="Mu C."/>
            <person name="Tian Q."/>
            <person name="Mei H."/>
            <person name="Zhang T."/>
            <person name="Gao T."/>
            <person name="Zhang H."/>
        </authorList>
    </citation>
    <scope>NUCLEOTIDE SEQUENCE</scope>
    <source>
        <strain evidence="1">3651</strain>
    </source>
</reference>
<proteinExistence type="predicted"/>
<comment type="caution">
    <text evidence="1">The sequence shown here is derived from an EMBL/GenBank/DDBJ whole genome shotgun (WGS) entry which is preliminary data.</text>
</comment>
<protein>
    <submittedName>
        <fullName evidence="1">Uncharacterized protein</fullName>
    </submittedName>
</protein>
<name>A0AAE1YLB9_9LAMI</name>
<accession>A0AAE1YLB9</accession>
<reference evidence="1" key="1">
    <citation type="submission" date="2020-06" db="EMBL/GenBank/DDBJ databases">
        <authorList>
            <person name="Li T."/>
            <person name="Hu X."/>
            <person name="Zhang T."/>
            <person name="Song X."/>
            <person name="Zhang H."/>
            <person name="Dai N."/>
            <person name="Sheng W."/>
            <person name="Hou X."/>
            <person name="Wei L."/>
        </authorList>
    </citation>
    <scope>NUCLEOTIDE SEQUENCE</scope>
    <source>
        <strain evidence="1">3651</strain>
        <tissue evidence="1">Leaf</tissue>
    </source>
</reference>
<evidence type="ECO:0000313" key="2">
    <source>
        <dbReference type="Proteomes" id="UP001293254"/>
    </source>
</evidence>
<dbReference type="Proteomes" id="UP001293254">
    <property type="component" value="Unassembled WGS sequence"/>
</dbReference>
<dbReference type="AlphaFoldDB" id="A0AAE1YLB9"/>
<keyword evidence="2" id="KW-1185">Reference proteome</keyword>
<dbReference type="EMBL" id="JACGWO010000003">
    <property type="protein sequence ID" value="KAK4432494.1"/>
    <property type="molecule type" value="Genomic_DNA"/>
</dbReference>
<organism evidence="1 2">
    <name type="scientific">Sesamum alatum</name>
    <dbReference type="NCBI Taxonomy" id="300844"/>
    <lineage>
        <taxon>Eukaryota</taxon>
        <taxon>Viridiplantae</taxon>
        <taxon>Streptophyta</taxon>
        <taxon>Embryophyta</taxon>
        <taxon>Tracheophyta</taxon>
        <taxon>Spermatophyta</taxon>
        <taxon>Magnoliopsida</taxon>
        <taxon>eudicotyledons</taxon>
        <taxon>Gunneridae</taxon>
        <taxon>Pentapetalae</taxon>
        <taxon>asterids</taxon>
        <taxon>lamiids</taxon>
        <taxon>Lamiales</taxon>
        <taxon>Pedaliaceae</taxon>
        <taxon>Sesamum</taxon>
    </lineage>
</organism>